<accession>A0A6G0T223</accession>
<comment type="caution">
    <text evidence="1">The sequence shown here is derived from an EMBL/GenBank/DDBJ whole genome shotgun (WGS) entry which is preliminary data.</text>
</comment>
<proteinExistence type="predicted"/>
<evidence type="ECO:0000313" key="2">
    <source>
        <dbReference type="Proteomes" id="UP000475862"/>
    </source>
</evidence>
<dbReference type="AlphaFoldDB" id="A0A6G0T223"/>
<dbReference type="EMBL" id="VYZN01000065">
    <property type="protein sequence ID" value="KAE9524686.1"/>
    <property type="molecule type" value="Genomic_DNA"/>
</dbReference>
<dbReference type="Proteomes" id="UP000475862">
    <property type="component" value="Unassembled WGS sequence"/>
</dbReference>
<name>A0A6G0T223_APHGL</name>
<organism evidence="1 2">
    <name type="scientific">Aphis glycines</name>
    <name type="common">Soybean aphid</name>
    <dbReference type="NCBI Taxonomy" id="307491"/>
    <lineage>
        <taxon>Eukaryota</taxon>
        <taxon>Metazoa</taxon>
        <taxon>Ecdysozoa</taxon>
        <taxon>Arthropoda</taxon>
        <taxon>Hexapoda</taxon>
        <taxon>Insecta</taxon>
        <taxon>Pterygota</taxon>
        <taxon>Neoptera</taxon>
        <taxon>Paraneoptera</taxon>
        <taxon>Hemiptera</taxon>
        <taxon>Sternorrhyncha</taxon>
        <taxon>Aphidomorpha</taxon>
        <taxon>Aphidoidea</taxon>
        <taxon>Aphididae</taxon>
        <taxon>Aphidini</taxon>
        <taxon>Aphis</taxon>
        <taxon>Aphis</taxon>
    </lineage>
</organism>
<gene>
    <name evidence="1" type="ORF">AGLY_014736</name>
</gene>
<protein>
    <submittedName>
        <fullName evidence="1">Uncharacterized protein</fullName>
    </submittedName>
</protein>
<keyword evidence="2" id="KW-1185">Reference proteome</keyword>
<dbReference type="OrthoDB" id="6627262at2759"/>
<reference evidence="1 2" key="1">
    <citation type="submission" date="2019-08" db="EMBL/GenBank/DDBJ databases">
        <title>The genome of the soybean aphid Biotype 1, its phylome, world population structure and adaptation to the North American continent.</title>
        <authorList>
            <person name="Giordano R."/>
            <person name="Donthu R.K."/>
            <person name="Hernandez A.G."/>
            <person name="Wright C.L."/>
            <person name="Zimin A.V."/>
        </authorList>
    </citation>
    <scope>NUCLEOTIDE SEQUENCE [LARGE SCALE GENOMIC DNA]</scope>
    <source>
        <tissue evidence="1">Whole aphids</tissue>
    </source>
</reference>
<sequence length="281" mass="33558">MYRLKLFLLYFSKPFFPKFLYAYDMNNLIELNISIQIFILPLMSHNFQLSNRLRPTSECVLYIESTMNQLLSSTYMRYDNDSVLRMACGGLNLLHLYGICFSMTILKNEFKIPHNYIKQRFAREGLLRIFLSTTHFLEENMDTHDAMATNCMFQKIKKLIILKMYVHQRIKIIKLFEQTTINSSFKATFYNIKNKNKYLYELQFKVGFRKYKNQTTVLTLYSLCMLTVQAHLFNYLIPRFYKQQSISDAEMRVFRWMSGVVTEDKIRNKYVRDSIGIVSVD</sequence>
<evidence type="ECO:0000313" key="1">
    <source>
        <dbReference type="EMBL" id="KAE9524686.1"/>
    </source>
</evidence>